<name>A0A2N7TWR0_9GAMM</name>
<keyword evidence="6" id="KW-1185">Reference proteome</keyword>
<dbReference type="GO" id="GO:0030288">
    <property type="term" value="C:outer membrane-bounded periplasmic space"/>
    <property type="evidence" value="ECO:0007669"/>
    <property type="project" value="InterPro"/>
</dbReference>
<gene>
    <name evidence="5" type="ORF">C1H69_20455</name>
</gene>
<evidence type="ECO:0000256" key="3">
    <source>
        <dbReference type="ARBA" id="ARBA00022448"/>
    </source>
</evidence>
<dbReference type="NCBIfam" id="TIGR00787">
    <property type="entry name" value="dctP"/>
    <property type="match status" value="1"/>
</dbReference>
<sequence length="333" mass="37283">MSYKSQRHLKPSHMVTAVLIATGIGFAGTVQASQNLRFAHVYETSEPFHQWALWAAEEINERTDGRYSINVHPASSLGNEEAINEGLTLGTVDIIYTGAQFAGHAYGPIGIAGAPYMFRDFDHWQAYAESDLFEEIAAGFEEATGNVPIALNYYGERHVTANEPINVPEDMERLRIRVPGAPLYMMFPRAAGANPTPIAFDETYLALQQGVVDAQENPLPAIRAMAFHEVQEYINLTGHVTDSLITIVSGSLWDQLSEEDREIFREVFQEAAENNTADIVQAEEELVAWFEEQGNTVNEVDREPFREITVPYHLGDDANWDEETYERLQAIGQ</sequence>
<dbReference type="RefSeq" id="WP_102655238.1">
    <property type="nucleotide sequence ID" value="NZ_PNRF01000043.1"/>
</dbReference>
<dbReference type="InterPro" id="IPR004682">
    <property type="entry name" value="TRAP_DctP"/>
</dbReference>
<dbReference type="OrthoDB" id="9771186at2"/>
<comment type="caution">
    <text evidence="5">The sequence shown here is derived from an EMBL/GenBank/DDBJ whole genome shotgun (WGS) entry which is preliminary data.</text>
</comment>
<evidence type="ECO:0000313" key="5">
    <source>
        <dbReference type="EMBL" id="PMR72619.1"/>
    </source>
</evidence>
<dbReference type="Pfam" id="PF03480">
    <property type="entry name" value="DctP"/>
    <property type="match status" value="1"/>
</dbReference>
<dbReference type="PANTHER" id="PTHR33376:SF4">
    <property type="entry name" value="SIALIC ACID-BINDING PERIPLASMIC PROTEIN SIAP"/>
    <property type="match status" value="1"/>
</dbReference>
<accession>A0A2N7TWR0</accession>
<comment type="similarity">
    <text evidence="2">Belongs to the bacterial solute-binding protein 7 family.</text>
</comment>
<dbReference type="InterPro" id="IPR018389">
    <property type="entry name" value="DctP_fam"/>
</dbReference>
<dbReference type="AlphaFoldDB" id="A0A2N7TWR0"/>
<dbReference type="PANTHER" id="PTHR33376">
    <property type="match status" value="1"/>
</dbReference>
<dbReference type="InterPro" id="IPR038404">
    <property type="entry name" value="TRAP_DctP_sf"/>
</dbReference>
<dbReference type="GO" id="GO:0055085">
    <property type="term" value="P:transmembrane transport"/>
    <property type="evidence" value="ECO:0007669"/>
    <property type="project" value="InterPro"/>
</dbReference>
<reference evidence="5 6" key="1">
    <citation type="submission" date="2018-01" db="EMBL/GenBank/DDBJ databases">
        <title>Halomonas endophytica sp. nov., isolated from storage liquid in the stems of Populus euphratica.</title>
        <authorList>
            <person name="Chen C."/>
        </authorList>
    </citation>
    <scope>NUCLEOTIDE SEQUENCE [LARGE SCALE GENOMIC DNA]</scope>
    <source>
        <strain evidence="5 6">MC28</strain>
    </source>
</reference>
<organism evidence="5 6">
    <name type="scientific">Billgrantia endophytica</name>
    <dbReference type="NCBI Taxonomy" id="2033802"/>
    <lineage>
        <taxon>Bacteria</taxon>
        <taxon>Pseudomonadati</taxon>
        <taxon>Pseudomonadota</taxon>
        <taxon>Gammaproteobacteria</taxon>
        <taxon>Oceanospirillales</taxon>
        <taxon>Halomonadaceae</taxon>
        <taxon>Billgrantia</taxon>
    </lineage>
</organism>
<evidence type="ECO:0000256" key="2">
    <source>
        <dbReference type="ARBA" id="ARBA00009023"/>
    </source>
</evidence>
<dbReference type="NCBIfam" id="NF037995">
    <property type="entry name" value="TRAP_S1"/>
    <property type="match status" value="1"/>
</dbReference>
<protein>
    <submittedName>
        <fullName evidence="5">ABC transporter substrate-binding protein</fullName>
    </submittedName>
</protein>
<dbReference type="CDD" id="cd13672">
    <property type="entry name" value="PBP2_TRAP_Siap"/>
    <property type="match status" value="1"/>
</dbReference>
<evidence type="ECO:0000256" key="1">
    <source>
        <dbReference type="ARBA" id="ARBA00004196"/>
    </source>
</evidence>
<evidence type="ECO:0000313" key="6">
    <source>
        <dbReference type="Proteomes" id="UP000235803"/>
    </source>
</evidence>
<dbReference type="Gene3D" id="3.40.190.170">
    <property type="entry name" value="Bacterial extracellular solute-binding protein, family 7"/>
    <property type="match status" value="1"/>
</dbReference>
<proteinExistence type="inferred from homology"/>
<evidence type="ECO:0000256" key="4">
    <source>
        <dbReference type="ARBA" id="ARBA00022729"/>
    </source>
</evidence>
<keyword evidence="4" id="KW-0732">Signal</keyword>
<dbReference type="Proteomes" id="UP000235803">
    <property type="component" value="Unassembled WGS sequence"/>
</dbReference>
<comment type="subcellular location">
    <subcellularLocation>
        <location evidence="1">Cell envelope</location>
    </subcellularLocation>
</comment>
<dbReference type="EMBL" id="PNRF01000043">
    <property type="protein sequence ID" value="PMR72619.1"/>
    <property type="molecule type" value="Genomic_DNA"/>
</dbReference>
<keyword evidence="3" id="KW-0813">Transport</keyword>